<name>A0A0F9JQT5_9ZZZZ</name>
<dbReference type="AlphaFoldDB" id="A0A0F9JQT5"/>
<reference evidence="1" key="1">
    <citation type="journal article" date="2015" name="Nature">
        <title>Complex archaea that bridge the gap between prokaryotes and eukaryotes.</title>
        <authorList>
            <person name="Spang A."/>
            <person name="Saw J.H."/>
            <person name="Jorgensen S.L."/>
            <person name="Zaremba-Niedzwiedzka K."/>
            <person name="Martijn J."/>
            <person name="Lind A.E."/>
            <person name="van Eijk R."/>
            <person name="Schleper C."/>
            <person name="Guy L."/>
            <person name="Ettema T.J."/>
        </authorList>
    </citation>
    <scope>NUCLEOTIDE SEQUENCE</scope>
</reference>
<organism evidence="1">
    <name type="scientific">marine sediment metagenome</name>
    <dbReference type="NCBI Taxonomy" id="412755"/>
    <lineage>
        <taxon>unclassified sequences</taxon>
        <taxon>metagenomes</taxon>
        <taxon>ecological metagenomes</taxon>
    </lineage>
</organism>
<evidence type="ECO:0000313" key="1">
    <source>
        <dbReference type="EMBL" id="KKM72038.1"/>
    </source>
</evidence>
<sequence length="85" mass="9564">MAYRYTLLLENGSIEQFAEGRQETVLARPLAEHLVTSQDFQKETAVANLFGHTAFVAYEIFKQLTEPDPVQPNYGVPQRPEPAPS</sequence>
<proteinExistence type="predicted"/>
<protein>
    <submittedName>
        <fullName evidence="1">Uncharacterized protein</fullName>
    </submittedName>
</protein>
<accession>A0A0F9JQT5</accession>
<comment type="caution">
    <text evidence="1">The sequence shown here is derived from an EMBL/GenBank/DDBJ whole genome shotgun (WGS) entry which is preliminary data.</text>
</comment>
<dbReference type="EMBL" id="LAZR01009535">
    <property type="protein sequence ID" value="KKM72038.1"/>
    <property type="molecule type" value="Genomic_DNA"/>
</dbReference>
<gene>
    <name evidence="1" type="ORF">LCGC14_1424390</name>
</gene>